<evidence type="ECO:0000313" key="2">
    <source>
        <dbReference type="Proteomes" id="UP000476030"/>
    </source>
</evidence>
<dbReference type="InterPro" id="IPR015996">
    <property type="entry name" value="UCP028451"/>
</dbReference>
<dbReference type="InterPro" id="IPR012808">
    <property type="entry name" value="CHP02453"/>
</dbReference>
<dbReference type="Proteomes" id="UP000476030">
    <property type="component" value="Unassembled WGS sequence"/>
</dbReference>
<sequence>MVTGFQGFPKEFLRFYAELIENNNRDWFGRNKQRYKDVVVYPMCDFIEAIAPRLEAIAPTYIADPRPNGGSMFRIYRDVRFSRDPKPYKEHAACQFRHQAGRDAHAPGFYVHLALDGVRFGGGIYLPPAPILTKIRHAIDEKSADWNAIKNDPDFRKTFPDGIRGDGLKRAPKGFPIDHPEIEDLRRKTLFVMKPLLTVEGITKPDFIDEVEDAFQKATPFMRFLTNAVDLPF</sequence>
<protein>
    <submittedName>
        <fullName evidence="1">TIGR02453 family protein</fullName>
    </submittedName>
</protein>
<dbReference type="Pfam" id="PF09365">
    <property type="entry name" value="DUF2461"/>
    <property type="match status" value="1"/>
</dbReference>
<comment type="caution">
    <text evidence="1">The sequence shown here is derived from an EMBL/GenBank/DDBJ whole genome shotgun (WGS) entry which is preliminary data.</text>
</comment>
<dbReference type="PIRSF" id="PIRSF028451">
    <property type="entry name" value="UCP028451"/>
    <property type="match status" value="1"/>
</dbReference>
<evidence type="ECO:0000313" key="1">
    <source>
        <dbReference type="EMBL" id="MZR30548.1"/>
    </source>
</evidence>
<dbReference type="EMBL" id="WTUW01000002">
    <property type="protein sequence ID" value="MZR30548.1"/>
    <property type="molecule type" value="Genomic_DNA"/>
</dbReference>
<reference evidence="1 2" key="1">
    <citation type="submission" date="2019-12" db="EMBL/GenBank/DDBJ databases">
        <title>Snethiella sp. nov. sp. isolated from sea sand.</title>
        <authorList>
            <person name="Kim J."/>
            <person name="Jeong S.E."/>
            <person name="Jung H.S."/>
            <person name="Jeon C.O."/>
        </authorList>
    </citation>
    <scope>NUCLEOTIDE SEQUENCE [LARGE SCALE GENOMIC DNA]</scope>
    <source>
        <strain evidence="1 2">DP05</strain>
    </source>
</reference>
<accession>A0A6L8W661</accession>
<dbReference type="PANTHER" id="PTHR36452">
    <property type="entry name" value="CHROMOSOME 12, WHOLE GENOME SHOTGUN SEQUENCE"/>
    <property type="match status" value="1"/>
</dbReference>
<proteinExistence type="predicted"/>
<gene>
    <name evidence="1" type="ORF">GQE98_07865</name>
</gene>
<name>A0A6L8W661_9PROT</name>
<keyword evidence="2" id="KW-1185">Reference proteome</keyword>
<dbReference type="AlphaFoldDB" id="A0A6L8W661"/>
<organism evidence="1 2">
    <name type="scientific">Sneathiella litorea</name>
    <dbReference type="NCBI Taxonomy" id="2606216"/>
    <lineage>
        <taxon>Bacteria</taxon>
        <taxon>Pseudomonadati</taxon>
        <taxon>Pseudomonadota</taxon>
        <taxon>Alphaproteobacteria</taxon>
        <taxon>Sneathiellales</taxon>
        <taxon>Sneathiellaceae</taxon>
        <taxon>Sneathiella</taxon>
    </lineage>
</organism>
<dbReference type="PANTHER" id="PTHR36452:SF1">
    <property type="entry name" value="DUF2461 DOMAIN-CONTAINING PROTEIN"/>
    <property type="match status" value="1"/>
</dbReference>
<dbReference type="NCBIfam" id="TIGR02453">
    <property type="entry name" value="TIGR02453 family protein"/>
    <property type="match status" value="1"/>
</dbReference>